<dbReference type="Gene3D" id="3.40.50.720">
    <property type="entry name" value="NAD(P)-binding Rossmann-like Domain"/>
    <property type="match status" value="2"/>
</dbReference>
<name>A0A9D1L5V5_9ACTN</name>
<dbReference type="InterPro" id="IPR050418">
    <property type="entry name" value="D-iso_2-hydroxyacid_DH_PdxB"/>
</dbReference>
<evidence type="ECO:0000256" key="2">
    <source>
        <dbReference type="ARBA" id="ARBA00023002"/>
    </source>
</evidence>
<dbReference type="GO" id="GO:0016616">
    <property type="term" value="F:oxidoreductase activity, acting on the CH-OH group of donors, NAD or NADP as acceptor"/>
    <property type="evidence" value="ECO:0007669"/>
    <property type="project" value="InterPro"/>
</dbReference>
<evidence type="ECO:0000256" key="1">
    <source>
        <dbReference type="ARBA" id="ARBA00005854"/>
    </source>
</evidence>
<dbReference type="PANTHER" id="PTHR43761">
    <property type="entry name" value="D-ISOMER SPECIFIC 2-HYDROXYACID DEHYDROGENASE FAMILY PROTEIN (AFU_ORTHOLOGUE AFUA_1G13630)"/>
    <property type="match status" value="1"/>
</dbReference>
<evidence type="ECO:0000259" key="6">
    <source>
        <dbReference type="Pfam" id="PF02826"/>
    </source>
</evidence>
<dbReference type="Pfam" id="PF02826">
    <property type="entry name" value="2-Hacid_dh_C"/>
    <property type="match status" value="1"/>
</dbReference>
<evidence type="ECO:0000259" key="5">
    <source>
        <dbReference type="Pfam" id="PF00389"/>
    </source>
</evidence>
<keyword evidence="3" id="KW-0520">NAD</keyword>
<evidence type="ECO:0000256" key="4">
    <source>
        <dbReference type="RuleBase" id="RU003719"/>
    </source>
</evidence>
<evidence type="ECO:0000256" key="3">
    <source>
        <dbReference type="ARBA" id="ARBA00023027"/>
    </source>
</evidence>
<dbReference type="PANTHER" id="PTHR43761:SF1">
    <property type="entry name" value="D-ISOMER SPECIFIC 2-HYDROXYACID DEHYDROGENASE CATALYTIC DOMAIN-CONTAINING PROTEIN-RELATED"/>
    <property type="match status" value="1"/>
</dbReference>
<dbReference type="CDD" id="cd05299">
    <property type="entry name" value="CtBP_dh"/>
    <property type="match status" value="1"/>
</dbReference>
<dbReference type="InterPro" id="IPR036291">
    <property type="entry name" value="NAD(P)-bd_dom_sf"/>
</dbReference>
<comment type="similarity">
    <text evidence="1 4">Belongs to the D-isomer specific 2-hydroxyacid dehydrogenase family.</text>
</comment>
<organism evidence="7 8">
    <name type="scientific">Candidatus Coprovicinus avistercoris</name>
    <dbReference type="NCBI Taxonomy" id="2840754"/>
    <lineage>
        <taxon>Bacteria</taxon>
        <taxon>Bacillati</taxon>
        <taxon>Actinomycetota</taxon>
        <taxon>Coriobacteriia</taxon>
        <taxon>Coriobacteriales</taxon>
        <taxon>Coriobacteriaceae</taxon>
        <taxon>Coriobacteriaceae incertae sedis</taxon>
        <taxon>Candidatus Coprovicinus</taxon>
    </lineage>
</organism>
<protein>
    <submittedName>
        <fullName evidence="7">C-terminal binding protein</fullName>
    </submittedName>
</protein>
<gene>
    <name evidence="7" type="ORF">IAD17_05780</name>
</gene>
<sequence length="344" mass="37485">MHQILFFSDKEFHERAEHMLEKLGLANEVSLKIVASKQYAAPTPEDLNGCEAFISESALITAEVAENLRQAGIRCCSVMSIGMNHVDVDACTKNGIIVTNCPGYCAEEVALHTVALMLDLMRNISMGYQSVLEGNWNPRVGIPTHRPAGQTLGLVFFGRIAQQVAPLAQALGMNVVVWAPTKSKEELAAKGCKQAETLEELLIQSDVVSLHCPLIPETKNLMGEKEFELMKPHALFINTARGECVDEDALLNALNTSIASNGEKGILACGLDTVCGESNHSFNRKLIEHPRSLVTPHLAYNSEEAVDALVRMTIEAAAQFVVEHRIPDNAYNAEDLIKAGTLPL</sequence>
<feature type="domain" description="D-isomer specific 2-hydroxyacid dehydrogenase NAD-binding" evidence="6">
    <location>
        <begin position="114"/>
        <end position="299"/>
    </location>
</feature>
<reference evidence="7" key="2">
    <citation type="journal article" date="2021" name="PeerJ">
        <title>Extensive microbial diversity within the chicken gut microbiome revealed by metagenomics and culture.</title>
        <authorList>
            <person name="Gilroy R."/>
            <person name="Ravi A."/>
            <person name="Getino M."/>
            <person name="Pursley I."/>
            <person name="Horton D.L."/>
            <person name="Alikhan N.F."/>
            <person name="Baker D."/>
            <person name="Gharbi K."/>
            <person name="Hall N."/>
            <person name="Watson M."/>
            <person name="Adriaenssens E.M."/>
            <person name="Foster-Nyarko E."/>
            <person name="Jarju S."/>
            <person name="Secka A."/>
            <person name="Antonio M."/>
            <person name="Oren A."/>
            <person name="Chaudhuri R.R."/>
            <person name="La Ragione R."/>
            <person name="Hildebrand F."/>
            <person name="Pallen M.J."/>
        </authorList>
    </citation>
    <scope>NUCLEOTIDE SEQUENCE</scope>
    <source>
        <strain evidence="7">ChiHjej12B11-29160</strain>
    </source>
</reference>
<feature type="domain" description="D-isomer specific 2-hydroxyacid dehydrogenase catalytic" evidence="5">
    <location>
        <begin position="15"/>
        <end position="325"/>
    </location>
</feature>
<reference evidence="7" key="1">
    <citation type="submission" date="2020-10" db="EMBL/GenBank/DDBJ databases">
        <authorList>
            <person name="Gilroy R."/>
        </authorList>
    </citation>
    <scope>NUCLEOTIDE SEQUENCE</scope>
    <source>
        <strain evidence="7">ChiHjej12B11-29160</strain>
    </source>
</reference>
<proteinExistence type="inferred from homology"/>
<dbReference type="InterPro" id="IPR006140">
    <property type="entry name" value="D-isomer_DH_NAD-bd"/>
</dbReference>
<comment type="caution">
    <text evidence="7">The sequence shown here is derived from an EMBL/GenBank/DDBJ whole genome shotgun (WGS) entry which is preliminary data.</text>
</comment>
<evidence type="ECO:0000313" key="7">
    <source>
        <dbReference type="EMBL" id="HIU24413.1"/>
    </source>
</evidence>
<dbReference type="Pfam" id="PF00389">
    <property type="entry name" value="2-Hacid_dh"/>
    <property type="match status" value="1"/>
</dbReference>
<dbReference type="PROSITE" id="PS00670">
    <property type="entry name" value="D_2_HYDROXYACID_DH_2"/>
    <property type="match status" value="1"/>
</dbReference>
<dbReference type="SUPFAM" id="SSF51735">
    <property type="entry name" value="NAD(P)-binding Rossmann-fold domains"/>
    <property type="match status" value="1"/>
</dbReference>
<dbReference type="SUPFAM" id="SSF52283">
    <property type="entry name" value="Formate/glycerate dehydrogenase catalytic domain-like"/>
    <property type="match status" value="1"/>
</dbReference>
<dbReference type="InterPro" id="IPR043322">
    <property type="entry name" value="CtBP"/>
</dbReference>
<keyword evidence="2 4" id="KW-0560">Oxidoreductase</keyword>
<dbReference type="EMBL" id="DVMQ01000017">
    <property type="protein sequence ID" value="HIU24413.1"/>
    <property type="molecule type" value="Genomic_DNA"/>
</dbReference>
<accession>A0A9D1L5V5</accession>
<dbReference type="InterPro" id="IPR029753">
    <property type="entry name" value="D-isomer_DH_CS"/>
</dbReference>
<dbReference type="AlphaFoldDB" id="A0A9D1L5V5"/>
<dbReference type="InterPro" id="IPR006139">
    <property type="entry name" value="D-isomer_2_OHA_DH_cat_dom"/>
</dbReference>
<dbReference type="GO" id="GO:0051287">
    <property type="term" value="F:NAD binding"/>
    <property type="evidence" value="ECO:0007669"/>
    <property type="project" value="InterPro"/>
</dbReference>
<dbReference type="Proteomes" id="UP000824078">
    <property type="component" value="Unassembled WGS sequence"/>
</dbReference>
<dbReference type="GO" id="GO:0003714">
    <property type="term" value="F:transcription corepressor activity"/>
    <property type="evidence" value="ECO:0007669"/>
    <property type="project" value="InterPro"/>
</dbReference>
<evidence type="ECO:0000313" key="8">
    <source>
        <dbReference type="Proteomes" id="UP000824078"/>
    </source>
</evidence>